<feature type="domain" description="FAD-binding" evidence="3">
    <location>
        <begin position="2"/>
        <end position="341"/>
    </location>
</feature>
<dbReference type="RefSeq" id="WP_264227455.1">
    <property type="nucleotide sequence ID" value="NZ_CP107716.1"/>
</dbReference>
<dbReference type="InterPro" id="IPR050641">
    <property type="entry name" value="RIFMO-like"/>
</dbReference>
<keyword evidence="1" id="KW-0285">Flavoprotein</keyword>
<dbReference type="Gene3D" id="3.30.9.10">
    <property type="entry name" value="D-Amino Acid Oxidase, subunit A, domain 2"/>
    <property type="match status" value="1"/>
</dbReference>
<keyword evidence="2" id="KW-0274">FAD</keyword>
<dbReference type="Gene3D" id="3.50.50.60">
    <property type="entry name" value="FAD/NAD(P)-binding domain"/>
    <property type="match status" value="1"/>
</dbReference>
<reference evidence="4" key="1">
    <citation type="submission" date="2022-10" db="EMBL/GenBank/DDBJ databases">
        <title>YIM 151497 complete genome.</title>
        <authorList>
            <person name="Chen X."/>
        </authorList>
    </citation>
    <scope>NUCLEOTIDE SEQUENCE</scope>
    <source>
        <strain evidence="4">YIM 151497</strain>
    </source>
</reference>
<gene>
    <name evidence="4" type="primary">pobA</name>
    <name evidence="4" type="ORF">OF122_09110</name>
</gene>
<evidence type="ECO:0000256" key="1">
    <source>
        <dbReference type="ARBA" id="ARBA00022630"/>
    </source>
</evidence>
<dbReference type="PRINTS" id="PR00420">
    <property type="entry name" value="RNGMNOXGNASE"/>
</dbReference>
<sequence>MRTQVAIIGAGPAGLTLGRLLEAAGIDAVIIEQRSAEYVLGRIRAGVLEQSSVDLLRQMGVNERMDAEGIFHDGVELSFDGDMLRIDFNDLIGRRVMVYGQTEVTRDLMDARAASGAKSIYEASDVAIHDFDGEAPRVTFTKDGQSHQIECDFIAGCDGFHGVSRASVPDKAISLFERIYPFGWLGVLVDQPPVAEELIYAHHKRGFALCSMRSLSRSRYYVQVESTEKVENWSDDRFWDELRARLNPDIAESLKTGPSIEKSIAPLRSFVAEPVRFGRLFLTGDAAHIVPPTGAKGLNMAIHDVMELATALNEFYGERSSAGIDAYSGKILENTWRTERFSWWMTQLLHTFPDSGDFGRRIQRADFDYLSASRIARQSLAENYTGFRA</sequence>
<dbReference type="NCBIfam" id="NF006091">
    <property type="entry name" value="PRK08243.1"/>
    <property type="match status" value="1"/>
</dbReference>
<dbReference type="NCBIfam" id="TIGR02360">
    <property type="entry name" value="pbenz_hydroxyl"/>
    <property type="match status" value="1"/>
</dbReference>
<accession>A0ABY6ITJ1</accession>
<keyword evidence="5" id="KW-1185">Reference proteome</keyword>
<dbReference type="PANTHER" id="PTHR43004">
    <property type="entry name" value="TRK SYSTEM POTASSIUM UPTAKE PROTEIN"/>
    <property type="match status" value="1"/>
</dbReference>
<evidence type="ECO:0000313" key="5">
    <source>
        <dbReference type="Proteomes" id="UP001163882"/>
    </source>
</evidence>
<dbReference type="InterPro" id="IPR002938">
    <property type="entry name" value="FAD-bd"/>
</dbReference>
<evidence type="ECO:0000259" key="3">
    <source>
        <dbReference type="Pfam" id="PF01494"/>
    </source>
</evidence>
<dbReference type="SUPFAM" id="SSF54373">
    <property type="entry name" value="FAD-linked reductases, C-terminal domain"/>
    <property type="match status" value="1"/>
</dbReference>
<organism evidence="4 5">
    <name type="scientific">Pelagibacterium flavum</name>
    <dbReference type="NCBI Taxonomy" id="2984530"/>
    <lineage>
        <taxon>Bacteria</taxon>
        <taxon>Pseudomonadati</taxon>
        <taxon>Pseudomonadota</taxon>
        <taxon>Alphaproteobacteria</taxon>
        <taxon>Hyphomicrobiales</taxon>
        <taxon>Devosiaceae</taxon>
        <taxon>Pelagibacterium</taxon>
    </lineage>
</organism>
<dbReference type="SUPFAM" id="SSF51905">
    <property type="entry name" value="FAD/NAD(P)-binding domain"/>
    <property type="match status" value="1"/>
</dbReference>
<proteinExistence type="predicted"/>
<dbReference type="Pfam" id="PF01494">
    <property type="entry name" value="FAD_binding_3"/>
    <property type="match status" value="1"/>
</dbReference>
<dbReference type="GO" id="GO:0018659">
    <property type="term" value="F:4-hydroxybenzoate 3-monooxygenase activity"/>
    <property type="evidence" value="ECO:0007669"/>
    <property type="project" value="UniProtKB-EC"/>
</dbReference>
<evidence type="ECO:0000313" key="4">
    <source>
        <dbReference type="EMBL" id="UYQ73898.1"/>
    </source>
</evidence>
<dbReference type="EMBL" id="CP107716">
    <property type="protein sequence ID" value="UYQ73898.1"/>
    <property type="molecule type" value="Genomic_DNA"/>
</dbReference>
<name>A0ABY6ITJ1_9HYPH</name>
<dbReference type="Proteomes" id="UP001163882">
    <property type="component" value="Chromosome"/>
</dbReference>
<dbReference type="PANTHER" id="PTHR43004:SF3">
    <property type="entry name" value="P-HYDROXYBENZOATE HYDROXYLASE"/>
    <property type="match status" value="1"/>
</dbReference>
<keyword evidence="4" id="KW-0560">Oxidoreductase</keyword>
<evidence type="ECO:0000256" key="2">
    <source>
        <dbReference type="ARBA" id="ARBA00022827"/>
    </source>
</evidence>
<protein>
    <submittedName>
        <fullName evidence="4">4-hydroxybenzoate 3-monooxygenase</fullName>
        <ecNumber evidence="4">1.14.13.2</ecNumber>
    </submittedName>
</protein>
<dbReference type="InterPro" id="IPR012733">
    <property type="entry name" value="HB_mOase"/>
</dbReference>
<dbReference type="InterPro" id="IPR036188">
    <property type="entry name" value="FAD/NAD-bd_sf"/>
</dbReference>
<dbReference type="EC" id="1.14.13.2" evidence="4"/>